<feature type="non-terminal residue" evidence="1">
    <location>
        <position position="1"/>
    </location>
</feature>
<protein>
    <submittedName>
        <fullName evidence="1">Uncharacterized protein</fullName>
    </submittedName>
</protein>
<dbReference type="AlphaFoldDB" id="A0ABD0NDA3"/>
<feature type="non-terminal residue" evidence="1">
    <location>
        <position position="58"/>
    </location>
</feature>
<comment type="caution">
    <text evidence="1">The sequence shown here is derived from an EMBL/GenBank/DDBJ whole genome shotgun (WGS) entry which is preliminary data.</text>
</comment>
<dbReference type="PANTHER" id="PTHR22796">
    <property type="entry name" value="URG4-RELATED"/>
    <property type="match status" value="1"/>
</dbReference>
<dbReference type="PANTHER" id="PTHR22796:SF6">
    <property type="entry name" value="INTERFERON-INDUCED VERY LARGE GTPASE 1-RELATED"/>
    <property type="match status" value="1"/>
</dbReference>
<name>A0ABD0NDA3_CIRMR</name>
<dbReference type="Proteomes" id="UP001529510">
    <property type="component" value="Unassembled WGS sequence"/>
</dbReference>
<proteinExistence type="predicted"/>
<organism evidence="1 2">
    <name type="scientific">Cirrhinus mrigala</name>
    <name type="common">Mrigala</name>
    <dbReference type="NCBI Taxonomy" id="683832"/>
    <lineage>
        <taxon>Eukaryota</taxon>
        <taxon>Metazoa</taxon>
        <taxon>Chordata</taxon>
        <taxon>Craniata</taxon>
        <taxon>Vertebrata</taxon>
        <taxon>Euteleostomi</taxon>
        <taxon>Actinopterygii</taxon>
        <taxon>Neopterygii</taxon>
        <taxon>Teleostei</taxon>
        <taxon>Ostariophysi</taxon>
        <taxon>Cypriniformes</taxon>
        <taxon>Cyprinidae</taxon>
        <taxon>Labeoninae</taxon>
        <taxon>Labeonini</taxon>
        <taxon>Cirrhinus</taxon>
    </lineage>
</organism>
<reference evidence="1 2" key="1">
    <citation type="submission" date="2024-05" db="EMBL/GenBank/DDBJ databases">
        <title>Genome sequencing and assembly of Indian major carp, Cirrhinus mrigala (Hamilton, 1822).</title>
        <authorList>
            <person name="Mohindra V."/>
            <person name="Chowdhury L.M."/>
            <person name="Lal K."/>
            <person name="Jena J.K."/>
        </authorList>
    </citation>
    <scope>NUCLEOTIDE SEQUENCE [LARGE SCALE GENOMIC DNA]</scope>
    <source>
        <strain evidence="1">CM1030</strain>
        <tissue evidence="1">Blood</tissue>
    </source>
</reference>
<evidence type="ECO:0000313" key="2">
    <source>
        <dbReference type="Proteomes" id="UP001529510"/>
    </source>
</evidence>
<dbReference type="EMBL" id="JAMKFB020000022">
    <property type="protein sequence ID" value="KAL0159221.1"/>
    <property type="molecule type" value="Genomic_DNA"/>
</dbReference>
<gene>
    <name evidence="1" type="ORF">M9458_042946</name>
</gene>
<accession>A0ABD0NDA3</accession>
<sequence length="58" mass="6811">FVQGYNKLVCLDLHNISGKHDSDDKSIPYRDYRTAGGDYAKWSITPDLSELPYWKWFV</sequence>
<evidence type="ECO:0000313" key="1">
    <source>
        <dbReference type="EMBL" id="KAL0159221.1"/>
    </source>
</evidence>
<keyword evidence="2" id="KW-1185">Reference proteome</keyword>